<dbReference type="Pfam" id="PF00754">
    <property type="entry name" value="F5_F8_type_C"/>
    <property type="match status" value="1"/>
</dbReference>
<protein>
    <submittedName>
        <fullName evidence="4">Carbohydrate-binding protein</fullName>
    </submittedName>
</protein>
<proteinExistence type="predicted"/>
<dbReference type="InterPro" id="IPR011050">
    <property type="entry name" value="Pectin_lyase_fold/virulence"/>
</dbReference>
<evidence type="ECO:0000313" key="5">
    <source>
        <dbReference type="Proteomes" id="UP000262954"/>
    </source>
</evidence>
<dbReference type="InterPro" id="IPR012334">
    <property type="entry name" value="Pectin_lyas_fold"/>
</dbReference>
<evidence type="ECO:0000313" key="4">
    <source>
        <dbReference type="EMBL" id="HBJ09610.1"/>
    </source>
</evidence>
<dbReference type="Gene3D" id="2.160.20.10">
    <property type="entry name" value="Single-stranded right-handed beta-helix, Pectin lyase-like"/>
    <property type="match status" value="2"/>
</dbReference>
<dbReference type="EMBL" id="DNWC01000148">
    <property type="protein sequence ID" value="HBJ09610.1"/>
    <property type="molecule type" value="Genomic_DNA"/>
</dbReference>
<name>A0A354M521_9BACT</name>
<feature type="domain" description="F5/8 type C" evidence="3">
    <location>
        <begin position="873"/>
        <end position="1020"/>
    </location>
</feature>
<dbReference type="AlphaFoldDB" id="A0A354M521"/>
<evidence type="ECO:0000256" key="2">
    <source>
        <dbReference type="SAM" id="SignalP"/>
    </source>
</evidence>
<dbReference type="InterPro" id="IPR000421">
    <property type="entry name" value="FA58C"/>
</dbReference>
<organism evidence="4 5">
    <name type="scientific">Coprobacter fastidiosus</name>
    <dbReference type="NCBI Taxonomy" id="1099853"/>
    <lineage>
        <taxon>Bacteria</taxon>
        <taxon>Pseudomonadati</taxon>
        <taxon>Bacteroidota</taxon>
        <taxon>Bacteroidia</taxon>
        <taxon>Bacteroidales</taxon>
        <taxon>Barnesiellaceae</taxon>
        <taxon>Coprobacter</taxon>
    </lineage>
</organism>
<dbReference type="InterPro" id="IPR024535">
    <property type="entry name" value="RHGA/B-epi-like_pectate_lyase"/>
</dbReference>
<feature type="region of interest" description="Disordered" evidence="1">
    <location>
        <begin position="903"/>
        <end position="929"/>
    </location>
</feature>
<dbReference type="Proteomes" id="UP000262954">
    <property type="component" value="Unassembled WGS sequence"/>
</dbReference>
<comment type="caution">
    <text evidence="4">The sequence shown here is derived from an EMBL/GenBank/DDBJ whole genome shotgun (WGS) entry which is preliminary data.</text>
</comment>
<evidence type="ECO:0000256" key="1">
    <source>
        <dbReference type="SAM" id="MobiDB-lite"/>
    </source>
</evidence>
<dbReference type="PANTHER" id="PTHR31339">
    <property type="entry name" value="PECTIN LYASE-RELATED"/>
    <property type="match status" value="1"/>
</dbReference>
<dbReference type="InterPro" id="IPR051801">
    <property type="entry name" value="GH28_Enzymes"/>
</dbReference>
<reference evidence="4 5" key="1">
    <citation type="journal article" date="2018" name="Nat. Biotechnol.">
        <title>A standardized bacterial taxonomy based on genome phylogeny substantially revises the tree of life.</title>
        <authorList>
            <person name="Parks D.H."/>
            <person name="Chuvochina M."/>
            <person name="Waite D.W."/>
            <person name="Rinke C."/>
            <person name="Skarshewski A."/>
            <person name="Chaumeil P.A."/>
            <person name="Hugenholtz P."/>
        </authorList>
    </citation>
    <scope>NUCLEOTIDE SEQUENCE [LARGE SCALE GENOMIC DNA]</scope>
    <source>
        <strain evidence="4">UBA11482</strain>
    </source>
</reference>
<accession>A0A354M521</accession>
<evidence type="ECO:0000259" key="3">
    <source>
        <dbReference type="PROSITE" id="PS50022"/>
    </source>
</evidence>
<dbReference type="Gene3D" id="2.60.120.260">
    <property type="entry name" value="Galactose-binding domain-like"/>
    <property type="match status" value="1"/>
</dbReference>
<dbReference type="Pfam" id="PF12708">
    <property type="entry name" value="Pect-lyase_RHGA_epim"/>
    <property type="match status" value="2"/>
</dbReference>
<dbReference type="InterPro" id="IPR008979">
    <property type="entry name" value="Galactose-bd-like_sf"/>
</dbReference>
<dbReference type="SUPFAM" id="SSF51126">
    <property type="entry name" value="Pectin lyase-like"/>
    <property type="match status" value="2"/>
</dbReference>
<dbReference type="NCBIfam" id="TIGR04183">
    <property type="entry name" value="Por_Secre_tail"/>
    <property type="match status" value="1"/>
</dbReference>
<dbReference type="SUPFAM" id="SSF49785">
    <property type="entry name" value="Galactose-binding domain-like"/>
    <property type="match status" value="1"/>
</dbReference>
<keyword evidence="2" id="KW-0732">Signal</keyword>
<feature type="chain" id="PRO_5016660420" evidence="2">
    <location>
        <begin position="23"/>
        <end position="1101"/>
    </location>
</feature>
<gene>
    <name evidence="4" type="ORF">DDY73_11470</name>
</gene>
<feature type="signal peptide" evidence="2">
    <location>
        <begin position="1"/>
        <end position="22"/>
    </location>
</feature>
<dbReference type="InterPro" id="IPR026444">
    <property type="entry name" value="Secre_tail"/>
</dbReference>
<sequence>MRKRIPIISFLFLFCCITTVWSQRPVPTTITWELATPQYPTPDAFVYAFNVKEMGAKGDGITDDTEAFQTALNKLKIINNVATRFGGTVFVPSGKYVIKGNLTIPKGVTLRGEWKKPVKGEPIEGTILMAYNGRDDAAGTPLITLEPAAGFRDMAIWYPEQTADNIVPYPVSIRMGRNGIFGNNFCNVRNVTLVNSYFGIEIFDEQTAGCPVFYDIYGTPLSVGIEFDNIADVGRIDRIDFSPAYWSGSGLEGSPQIGGPHEQWIYENGTGIMMRRNDWSYTCYVSIEGYHTGFNAAPSTASPGSFPNGHNYELSFKNCKNAVKIDAISNAGILFSKIHIDDCDNGFVISPGVGATLHMMGCDISTNQNAITTDKEASTRVMMQSCEIKEGEININGGILSCTSCDFNNSSPQIHIGTNAQYIITGNRFKEACNIDNKSLFKGYIDHSPITVKPLPEFPQISHDTQKQKPERLTLYKAEMKNGVDPSGNSDCTSGLQKLLDQAAAEGGGIVFLPPGTYRFNGNLNIPSGVELKGAIDNSTTPVGGGSIIQVYNGKGDENGTPFITMQKNSGLRGVTINYPEQKSSLLPDNILKYPYTVQVQGEDVYIVNIAIRAAYRGFDLFTYKCDNHYIDYISGHSFNTGIRVGGGSENGKICNLQYNPICYTNGYESKFGSFPNSVKEYGDIAGNYCFDNFDWLVLGDCKNELLYNDFAFGGQRGVIFSQDNGKGPQGTSVGLGIDGARRSMYFGGMSPEGFELINTQVVAVAKGSSDLSNTKYLELSSDFTGGEATLFNSDYWGSAKQSILAENGTINLYNAWFQSPGENHFADLKGGTINIVNSNISTKNPLLTNGSEAHLSIQSSVVDPYNSNTDNCILWKNNLANTPELADVEMLDRSGWIASGSKNNGDAKNAIDGKDDTRWTSGPQKEPGDWFKIDMRSPQKFNTIILDTSKSPNDSPAKYELYVSNDDLTWGEPVASGVGGGTLTIINMPTQDARYFKIIQTGDTKTNYWSIYELKVIYNSTETGIETYTQNEGNVYCTNENIHLKGFSGTSKISIYNLEGKKVYSVKTDTNYIKSGLTPGIYIIHIQNEEKQFRGKLNIQ</sequence>
<feature type="compositionally biased region" description="Basic and acidic residues" evidence="1">
    <location>
        <begin position="910"/>
        <end position="919"/>
    </location>
</feature>
<dbReference type="RefSeq" id="WP_337929012.1">
    <property type="nucleotide sequence ID" value="NZ_JAXVFC010000010.1"/>
</dbReference>
<dbReference type="PROSITE" id="PS50022">
    <property type="entry name" value="FA58C_3"/>
    <property type="match status" value="1"/>
</dbReference>